<organism evidence="2 3">
    <name type="scientific">Rhynchosporium agropyri</name>
    <dbReference type="NCBI Taxonomy" id="914238"/>
    <lineage>
        <taxon>Eukaryota</taxon>
        <taxon>Fungi</taxon>
        <taxon>Dikarya</taxon>
        <taxon>Ascomycota</taxon>
        <taxon>Pezizomycotina</taxon>
        <taxon>Leotiomycetes</taxon>
        <taxon>Helotiales</taxon>
        <taxon>Ploettnerulaceae</taxon>
        <taxon>Rhynchosporium</taxon>
    </lineage>
</organism>
<evidence type="ECO:0000259" key="1">
    <source>
        <dbReference type="Pfam" id="PF20150"/>
    </source>
</evidence>
<dbReference type="EMBL" id="FJUX01000021">
    <property type="protein sequence ID" value="CZS95205.1"/>
    <property type="molecule type" value="Genomic_DNA"/>
</dbReference>
<dbReference type="AlphaFoldDB" id="A0A1E1KAW3"/>
<protein>
    <recommendedName>
        <fullName evidence="1">2EXR domain-containing protein</fullName>
    </recommendedName>
</protein>
<keyword evidence="3" id="KW-1185">Reference proteome</keyword>
<sequence>MAAIAETTSFPQFGSLPTELRVMVWQLAARKNVRRTIDVEIRCTNPGYVGPLAGKNRPRTGPDSERGGSRAHVRYDWSCVCVAGPGGFGLADNSWLPHINQEARNEYLLLNPQCLFLENGRRIWFKTVRDTIYMDCISLYTLHMYTWMQDHLLPVPNIEANLQGFGGILNLESGLDRVNWAGLQIGNGFFAGDTILTGLRRPIMQRNPPAGSAVAQAAWTADNSKPGAVAHFRALTNGLVDSVRDYHPSQITVVWRHIEHGLVWHPPPGVRDDVNAFYT</sequence>
<name>A0A1E1KAW3_9HELO</name>
<dbReference type="OrthoDB" id="3548310at2759"/>
<accession>A0A1E1KAW3</accession>
<dbReference type="InterPro" id="IPR045518">
    <property type="entry name" value="2EXR"/>
</dbReference>
<dbReference type="Proteomes" id="UP000178912">
    <property type="component" value="Unassembled WGS sequence"/>
</dbReference>
<feature type="domain" description="2EXR" evidence="1">
    <location>
        <begin position="10"/>
        <end position="132"/>
    </location>
</feature>
<dbReference type="Pfam" id="PF20150">
    <property type="entry name" value="2EXR"/>
    <property type="match status" value="1"/>
</dbReference>
<evidence type="ECO:0000313" key="3">
    <source>
        <dbReference type="Proteomes" id="UP000178912"/>
    </source>
</evidence>
<reference evidence="3" key="1">
    <citation type="submission" date="2016-03" db="EMBL/GenBank/DDBJ databases">
        <authorList>
            <person name="Guldener U."/>
        </authorList>
    </citation>
    <scope>NUCLEOTIDE SEQUENCE [LARGE SCALE GENOMIC DNA]</scope>
    <source>
        <strain evidence="3">04CH-RAC-A.6.1</strain>
    </source>
</reference>
<dbReference type="PANTHER" id="PTHR35910:SF6">
    <property type="entry name" value="2EXR DOMAIN-CONTAINING PROTEIN"/>
    <property type="match status" value="1"/>
</dbReference>
<evidence type="ECO:0000313" key="2">
    <source>
        <dbReference type="EMBL" id="CZS95205.1"/>
    </source>
</evidence>
<dbReference type="PANTHER" id="PTHR35910">
    <property type="entry name" value="2EXR DOMAIN-CONTAINING PROTEIN"/>
    <property type="match status" value="1"/>
</dbReference>
<proteinExistence type="predicted"/>
<gene>
    <name evidence="2" type="ORF">RAG0_04951</name>
</gene>